<dbReference type="EnsemblProtists" id="PYU1_T011791">
    <property type="protein sequence ID" value="PYU1_T011791"/>
    <property type="gene ID" value="PYU1_G011765"/>
</dbReference>
<organism evidence="15 16">
    <name type="scientific">Globisporangium ultimum (strain ATCC 200006 / CBS 805.95 / DAOM BR144)</name>
    <name type="common">Pythium ultimum</name>
    <dbReference type="NCBI Taxonomy" id="431595"/>
    <lineage>
        <taxon>Eukaryota</taxon>
        <taxon>Sar</taxon>
        <taxon>Stramenopiles</taxon>
        <taxon>Oomycota</taxon>
        <taxon>Peronosporomycetes</taxon>
        <taxon>Pythiales</taxon>
        <taxon>Pythiaceae</taxon>
        <taxon>Globisporangium</taxon>
    </lineage>
</organism>
<evidence type="ECO:0000256" key="2">
    <source>
        <dbReference type="ARBA" id="ARBA00010185"/>
    </source>
</evidence>
<keyword evidence="5 13" id="KW-0808">Transferase</keyword>
<feature type="transmembrane region" description="Helical" evidence="14">
    <location>
        <begin position="322"/>
        <end position="344"/>
    </location>
</feature>
<evidence type="ECO:0000256" key="8">
    <source>
        <dbReference type="ARBA" id="ARBA00022989"/>
    </source>
</evidence>
<evidence type="ECO:0000256" key="1">
    <source>
        <dbReference type="ARBA" id="ARBA00004651"/>
    </source>
</evidence>
<evidence type="ECO:0000256" key="10">
    <source>
        <dbReference type="ARBA" id="ARBA00023136"/>
    </source>
</evidence>
<dbReference type="PANTHER" id="PTHR46382">
    <property type="entry name" value="PHOSPHATIDATE CYTIDYLYLTRANSFERASE"/>
    <property type="match status" value="1"/>
</dbReference>
<reference evidence="15" key="3">
    <citation type="submission" date="2015-02" db="UniProtKB">
        <authorList>
            <consortium name="EnsemblProtists"/>
        </authorList>
    </citation>
    <scope>IDENTIFICATION</scope>
    <source>
        <strain evidence="15">DAOM BR144</strain>
    </source>
</reference>
<keyword evidence="6 13" id="KW-0812">Transmembrane</keyword>
<keyword evidence="10 14" id="KW-0472">Membrane</keyword>
<evidence type="ECO:0000256" key="11">
    <source>
        <dbReference type="ARBA" id="ARBA00023209"/>
    </source>
</evidence>
<keyword evidence="4" id="KW-0444">Lipid biosynthesis</keyword>
<dbReference type="HOGENOM" id="CLU_029085_0_0_1"/>
<evidence type="ECO:0000256" key="4">
    <source>
        <dbReference type="ARBA" id="ARBA00022516"/>
    </source>
</evidence>
<dbReference type="eggNOG" id="KOG1440">
    <property type="taxonomic scope" value="Eukaryota"/>
</dbReference>
<comment type="subcellular location">
    <subcellularLocation>
        <location evidence="1">Cell membrane</location>
        <topology evidence="1">Multi-pass membrane protein</topology>
    </subcellularLocation>
</comment>
<name>K3X3J2_GLOUD</name>
<dbReference type="AlphaFoldDB" id="K3X3J2"/>
<dbReference type="InParanoid" id="K3X3J2"/>
<feature type="transmembrane region" description="Helical" evidence="14">
    <location>
        <begin position="228"/>
        <end position="246"/>
    </location>
</feature>
<protein>
    <recommendedName>
        <fullName evidence="13">Phosphatidate cytidylyltransferase</fullName>
        <ecNumber evidence="13">2.7.7.41</ecNumber>
    </recommendedName>
</protein>
<comment type="pathway">
    <text evidence="13">Phospholipid metabolism; CDP-diacylglycerol biosynthesis; CDP-diacylglycerol from sn-glycerol 3-phosphate: step 3/3.</text>
</comment>
<feature type="transmembrane region" description="Helical" evidence="14">
    <location>
        <begin position="167"/>
        <end position="189"/>
    </location>
</feature>
<dbReference type="GO" id="GO:0004605">
    <property type="term" value="F:phosphatidate cytidylyltransferase activity"/>
    <property type="evidence" value="ECO:0007669"/>
    <property type="project" value="UniProtKB-EC"/>
</dbReference>
<evidence type="ECO:0000256" key="5">
    <source>
        <dbReference type="ARBA" id="ARBA00022679"/>
    </source>
</evidence>
<dbReference type="Proteomes" id="UP000019132">
    <property type="component" value="Unassembled WGS sequence"/>
</dbReference>
<keyword evidence="16" id="KW-1185">Reference proteome</keyword>
<keyword evidence="3" id="KW-1003">Cell membrane</keyword>
<feature type="transmembrane region" description="Helical" evidence="14">
    <location>
        <begin position="365"/>
        <end position="382"/>
    </location>
</feature>
<keyword evidence="9" id="KW-0443">Lipid metabolism</keyword>
<evidence type="ECO:0000313" key="15">
    <source>
        <dbReference type="EnsemblProtists" id="PYU1_T011791"/>
    </source>
</evidence>
<dbReference type="STRING" id="431595.K3X3J2"/>
<feature type="transmembrane region" description="Helical" evidence="14">
    <location>
        <begin position="258"/>
        <end position="275"/>
    </location>
</feature>
<keyword evidence="11" id="KW-0594">Phospholipid biosynthesis</keyword>
<dbReference type="Pfam" id="PF01148">
    <property type="entry name" value="CTP_transf_1"/>
    <property type="match status" value="1"/>
</dbReference>
<dbReference type="PANTHER" id="PTHR46382:SF1">
    <property type="entry name" value="PHOSPHATIDATE CYTIDYLYLTRANSFERASE"/>
    <property type="match status" value="1"/>
</dbReference>
<reference evidence="16" key="2">
    <citation type="submission" date="2010-04" db="EMBL/GenBank/DDBJ databases">
        <authorList>
            <person name="Buell R."/>
            <person name="Hamilton J."/>
            <person name="Hostetler J."/>
        </authorList>
    </citation>
    <scope>NUCLEOTIDE SEQUENCE [LARGE SCALE GENOMIC DNA]</scope>
    <source>
        <strain evidence="16">DAOM:BR144</strain>
    </source>
</reference>
<evidence type="ECO:0000256" key="9">
    <source>
        <dbReference type="ARBA" id="ARBA00023098"/>
    </source>
</evidence>
<evidence type="ECO:0000256" key="13">
    <source>
        <dbReference type="RuleBase" id="RU003938"/>
    </source>
</evidence>
<keyword evidence="12" id="KW-1208">Phospholipid metabolism</keyword>
<evidence type="ECO:0000256" key="3">
    <source>
        <dbReference type="ARBA" id="ARBA00022475"/>
    </source>
</evidence>
<feature type="transmembrane region" description="Helical" evidence="14">
    <location>
        <begin position="37"/>
        <end position="58"/>
    </location>
</feature>
<dbReference type="EMBL" id="GL376637">
    <property type="status" value="NOT_ANNOTATED_CDS"/>
    <property type="molecule type" value="Genomic_DNA"/>
</dbReference>
<dbReference type="UniPathway" id="UPA00557">
    <property type="reaction ID" value="UER00614"/>
</dbReference>
<evidence type="ECO:0000256" key="7">
    <source>
        <dbReference type="ARBA" id="ARBA00022695"/>
    </source>
</evidence>
<evidence type="ECO:0000256" key="12">
    <source>
        <dbReference type="ARBA" id="ARBA00023264"/>
    </source>
</evidence>
<feature type="transmembrane region" description="Helical" evidence="14">
    <location>
        <begin position="287"/>
        <end position="310"/>
    </location>
</feature>
<comment type="catalytic activity">
    <reaction evidence="13">
        <text>a 1,2-diacyl-sn-glycero-3-phosphate + CTP + H(+) = a CDP-1,2-diacyl-sn-glycerol + diphosphate</text>
        <dbReference type="Rhea" id="RHEA:16229"/>
        <dbReference type="ChEBI" id="CHEBI:15378"/>
        <dbReference type="ChEBI" id="CHEBI:33019"/>
        <dbReference type="ChEBI" id="CHEBI:37563"/>
        <dbReference type="ChEBI" id="CHEBI:58332"/>
        <dbReference type="ChEBI" id="CHEBI:58608"/>
        <dbReference type="EC" id="2.7.7.41"/>
    </reaction>
</comment>
<dbReference type="GO" id="GO:0016024">
    <property type="term" value="P:CDP-diacylglycerol biosynthetic process"/>
    <property type="evidence" value="ECO:0007669"/>
    <property type="project" value="UniProtKB-UniPathway"/>
</dbReference>
<evidence type="ECO:0000256" key="6">
    <source>
        <dbReference type="ARBA" id="ARBA00022692"/>
    </source>
</evidence>
<accession>K3X3J2</accession>
<feature type="transmembrane region" description="Helical" evidence="14">
    <location>
        <begin position="12"/>
        <end position="31"/>
    </location>
</feature>
<comment type="similarity">
    <text evidence="2 13">Belongs to the CDS family.</text>
</comment>
<evidence type="ECO:0000256" key="14">
    <source>
        <dbReference type="SAM" id="Phobius"/>
    </source>
</evidence>
<reference evidence="16" key="1">
    <citation type="journal article" date="2010" name="Genome Biol.">
        <title>Genome sequence of the necrotrophic plant pathogen Pythium ultimum reveals original pathogenicity mechanisms and effector repertoire.</title>
        <authorList>
            <person name="Levesque C.A."/>
            <person name="Brouwer H."/>
            <person name="Cano L."/>
            <person name="Hamilton J.P."/>
            <person name="Holt C."/>
            <person name="Huitema E."/>
            <person name="Raffaele S."/>
            <person name="Robideau G.P."/>
            <person name="Thines M."/>
            <person name="Win J."/>
            <person name="Zerillo M.M."/>
            <person name="Beakes G.W."/>
            <person name="Boore J.L."/>
            <person name="Busam D."/>
            <person name="Dumas B."/>
            <person name="Ferriera S."/>
            <person name="Fuerstenberg S.I."/>
            <person name="Gachon C.M."/>
            <person name="Gaulin E."/>
            <person name="Govers F."/>
            <person name="Grenville-Briggs L."/>
            <person name="Horner N."/>
            <person name="Hostetler J."/>
            <person name="Jiang R.H."/>
            <person name="Johnson J."/>
            <person name="Krajaejun T."/>
            <person name="Lin H."/>
            <person name="Meijer H.J."/>
            <person name="Moore B."/>
            <person name="Morris P."/>
            <person name="Phuntmart V."/>
            <person name="Puiu D."/>
            <person name="Shetty J."/>
            <person name="Stajich J.E."/>
            <person name="Tripathy S."/>
            <person name="Wawra S."/>
            <person name="van West P."/>
            <person name="Whitty B.R."/>
            <person name="Coutinho P.M."/>
            <person name="Henrissat B."/>
            <person name="Martin F."/>
            <person name="Thomas P.D."/>
            <person name="Tyler B.M."/>
            <person name="De Vries R.P."/>
            <person name="Kamoun S."/>
            <person name="Yandell M."/>
            <person name="Tisserat N."/>
            <person name="Buell C.R."/>
        </authorList>
    </citation>
    <scope>NUCLEOTIDE SEQUENCE</scope>
    <source>
        <strain evidence="16">DAOM:BR144</strain>
    </source>
</reference>
<sequence length="462" mass="51298">MCSFVDVKLPNIAQRILSSLVLAPLITYFLWRSPAFATTTVCSVLVSVSCYEYAWLAFRIQHRFTKTYENFELKLAHLSISGRESQLSSMARSPSISAVRLLSPDSNTSRLTQSNSNEPQFFHSTDQLQQPHFEANEHEIQEEMIASRGKRCAITPLSSWCWFGGEWAIAIAVSVVGSALLSLVLAWVISRGISTTDHEFEPFQVYYAVISSFATCICASFTPHWTYAVLLVIEQLVFTALTVYSMKCPINNFHCDDVVHPLNIMIGGVFGILVFRAHTSKSPTAFFLALVLDLVGYVYIIGTLFLIVSFVDIDRKATYRKLVIALLYVVWASDSGAYLLGQLFDYFQYAHRHPLAPHLSMNKDYEGTLGAIVFGVCAMFVASDLLDIRGSVAEKLLFAVCAVIVGRIGDLFESLLKRAALVKDSGTLIPGHGGVLDRIDALMFAAIVFSRYFAAIILPKES</sequence>
<dbReference type="PROSITE" id="PS01315">
    <property type="entry name" value="CDS"/>
    <property type="match status" value="1"/>
</dbReference>
<dbReference type="EC" id="2.7.7.41" evidence="13"/>
<dbReference type="GO" id="GO:0005886">
    <property type="term" value="C:plasma membrane"/>
    <property type="evidence" value="ECO:0007669"/>
    <property type="project" value="UniProtKB-SubCell"/>
</dbReference>
<dbReference type="VEuPathDB" id="FungiDB:PYU1_G011765"/>
<keyword evidence="7 13" id="KW-0548">Nucleotidyltransferase</keyword>
<keyword evidence="8 14" id="KW-1133">Transmembrane helix</keyword>
<proteinExistence type="inferred from homology"/>
<dbReference type="InterPro" id="IPR000374">
    <property type="entry name" value="PC_trans"/>
</dbReference>
<evidence type="ECO:0000313" key="16">
    <source>
        <dbReference type="Proteomes" id="UP000019132"/>
    </source>
</evidence>